<feature type="region of interest" description="Disordered" evidence="1">
    <location>
        <begin position="20"/>
        <end position="64"/>
    </location>
</feature>
<evidence type="ECO:0000313" key="2">
    <source>
        <dbReference type="EMBL" id="HGH61666.1"/>
    </source>
</evidence>
<comment type="caution">
    <text evidence="2">The sequence shown here is derived from an EMBL/GenBank/DDBJ whole genome shotgun (WGS) entry which is preliminary data.</text>
</comment>
<dbReference type="AlphaFoldDB" id="A0A7C4ASM8"/>
<sequence length="180" mass="19291">MNLNTIEFAFIFGNRYKQRVSSPPVGLATPKTNPDAGELPHPDPLPLGEGGRRPGEGITGVRNGLKRKTARRVTLKSFVNNPEIESAHVRMRLAIEQALADLKHPSLGGRGGSGAPDTLFLHISVGIGTTSRRSRALSRIAATATTSQLLSCRSSKARAKGQTSTEKSRSLGQDLSLRSR</sequence>
<protein>
    <submittedName>
        <fullName evidence="2">Uncharacterized protein</fullName>
    </submittedName>
</protein>
<evidence type="ECO:0000256" key="1">
    <source>
        <dbReference type="SAM" id="MobiDB-lite"/>
    </source>
</evidence>
<accession>A0A7C4ASM8</accession>
<reference evidence="2" key="1">
    <citation type="journal article" date="2020" name="mSystems">
        <title>Genome- and Community-Level Interaction Insights into Carbon Utilization and Element Cycling Functions of Hydrothermarchaeota in Hydrothermal Sediment.</title>
        <authorList>
            <person name="Zhou Z."/>
            <person name="Liu Y."/>
            <person name="Xu W."/>
            <person name="Pan J."/>
            <person name="Luo Z.H."/>
            <person name="Li M."/>
        </authorList>
    </citation>
    <scope>NUCLEOTIDE SEQUENCE [LARGE SCALE GENOMIC DNA]</scope>
    <source>
        <strain evidence="2">SpSt-769</strain>
    </source>
</reference>
<name>A0A7C4ASM8_9BACT</name>
<dbReference type="EMBL" id="DTGT01000331">
    <property type="protein sequence ID" value="HGH61666.1"/>
    <property type="molecule type" value="Genomic_DNA"/>
</dbReference>
<feature type="compositionally biased region" description="Polar residues" evidence="1">
    <location>
        <begin position="161"/>
        <end position="180"/>
    </location>
</feature>
<organism evidence="2">
    <name type="scientific">Desulfomonile tiedjei</name>
    <dbReference type="NCBI Taxonomy" id="2358"/>
    <lineage>
        <taxon>Bacteria</taxon>
        <taxon>Pseudomonadati</taxon>
        <taxon>Thermodesulfobacteriota</taxon>
        <taxon>Desulfomonilia</taxon>
        <taxon>Desulfomonilales</taxon>
        <taxon>Desulfomonilaceae</taxon>
        <taxon>Desulfomonile</taxon>
    </lineage>
</organism>
<proteinExistence type="predicted"/>
<gene>
    <name evidence="2" type="ORF">ENV54_10250</name>
</gene>
<feature type="region of interest" description="Disordered" evidence="1">
    <location>
        <begin position="144"/>
        <end position="180"/>
    </location>
</feature>